<sequence>MGGLASNLPLIVMVGLQIHYAALAIFTRAALLDGLSTTVFVVYRQGIATLALAPMFFSPKRRQSVKDSLGFRSFFLMFVTALVGVTANQNAYFKGLFYASSTAATAMSNLIPALTFVIAAIAGFEKVDISLRSTAKILGTVCCVAGALTMALVPIASCCPDHLSSTFWMCLFSTIQAALFALLSESDLQAWILQSPLQISCSLYAGIGIAVSFFIQSWCISERGPLYCAMFNPLATVITALISATFLQEEVYVGSLVGAVGVIAGLYIVLWGKAKEFAEIKPEAAPQSSNLQDDHDISSRIDLEQPLLSEKLSEHVTEADSKV</sequence>
<dbReference type="AlphaFoldDB" id="A0A368UHY0"/>
<keyword evidence="10" id="KW-1185">Reference proteome</keyword>
<accession>A0A368UHY0</accession>
<gene>
    <name evidence="8" type="ORF">GLYMA_17G069200</name>
</gene>
<comment type="subcellular location">
    <subcellularLocation>
        <location evidence="1 6">Membrane</location>
        <topology evidence="1 6">Multi-pass membrane protein</topology>
    </subcellularLocation>
</comment>
<evidence type="ECO:0000256" key="3">
    <source>
        <dbReference type="ARBA" id="ARBA00022692"/>
    </source>
</evidence>
<reference evidence="8" key="2">
    <citation type="submission" date="2018-07" db="EMBL/GenBank/DDBJ databases">
        <title>WGS assembly of Glycine max.</title>
        <authorList>
            <person name="Schmutz J."/>
            <person name="Cannon S."/>
            <person name="Schlueter J."/>
            <person name="Ma J."/>
            <person name="Mitros T."/>
            <person name="Nelson W."/>
            <person name="Hyten D."/>
            <person name="Song Q."/>
            <person name="Thelen J."/>
            <person name="Cheng J."/>
            <person name="Xu D."/>
            <person name="Hellsten U."/>
            <person name="May G."/>
            <person name="Yu Y."/>
            <person name="Sakurai T."/>
            <person name="Umezawa T."/>
            <person name="Bhattacharyya M."/>
            <person name="Sandhu D."/>
            <person name="Valliyodan B."/>
            <person name="Lindquist E."/>
            <person name="Peto M."/>
            <person name="Grant D."/>
            <person name="Shu S."/>
            <person name="Goodstein D."/>
            <person name="Barry K."/>
            <person name="Futrell-Griggs M."/>
            <person name="Abernathy B."/>
            <person name="Du J."/>
            <person name="Tian Z."/>
            <person name="Zhu L."/>
            <person name="Gill N."/>
            <person name="Joshi T."/>
            <person name="Libault M."/>
            <person name="Sethuraman A."/>
            <person name="Zhang X."/>
            <person name="Shinozaki K."/>
            <person name="Nguyen H."/>
            <person name="Wing R."/>
            <person name="Cregan P."/>
            <person name="Specht J."/>
            <person name="Grimwood J."/>
            <person name="Rokhsar D."/>
            <person name="Stacey G."/>
            <person name="Shoemaker R."/>
            <person name="Jackson S."/>
        </authorList>
    </citation>
    <scope>NUCLEOTIDE SEQUENCE</scope>
    <source>
        <tissue evidence="8">Callus</tissue>
    </source>
</reference>
<evidence type="ECO:0000256" key="4">
    <source>
        <dbReference type="ARBA" id="ARBA00022989"/>
    </source>
</evidence>
<feature type="transmembrane region" description="Helical" evidence="6">
    <location>
        <begin position="252"/>
        <end position="271"/>
    </location>
</feature>
<dbReference type="SUPFAM" id="SSF103481">
    <property type="entry name" value="Multidrug resistance efflux transporter EmrE"/>
    <property type="match status" value="2"/>
</dbReference>
<evidence type="ECO:0000313" key="10">
    <source>
        <dbReference type="Proteomes" id="UP000008827"/>
    </source>
</evidence>
<dbReference type="InterPro" id="IPR030184">
    <property type="entry name" value="WAT1-related"/>
</dbReference>
<evidence type="ECO:0000259" key="7">
    <source>
        <dbReference type="Pfam" id="PF00892"/>
    </source>
</evidence>
<dbReference type="InterPro" id="IPR000620">
    <property type="entry name" value="EamA_dom"/>
</dbReference>
<feature type="transmembrane region" description="Helical" evidence="6">
    <location>
        <begin position="227"/>
        <end position="246"/>
    </location>
</feature>
<protein>
    <recommendedName>
        <fullName evidence="6">WAT1-related protein</fullName>
    </recommendedName>
</protein>
<feature type="transmembrane region" description="Helical" evidence="6">
    <location>
        <begin position="195"/>
        <end position="215"/>
    </location>
</feature>
<proteinExistence type="inferred from homology"/>
<evidence type="ECO:0000256" key="1">
    <source>
        <dbReference type="ARBA" id="ARBA00004141"/>
    </source>
</evidence>
<feature type="transmembrane region" description="Helical" evidence="6">
    <location>
        <begin position="69"/>
        <end position="88"/>
    </location>
</feature>
<reference evidence="8 9" key="1">
    <citation type="journal article" date="2010" name="Nature">
        <title>Genome sequence of the palaeopolyploid soybean.</title>
        <authorList>
            <person name="Schmutz J."/>
            <person name="Cannon S.B."/>
            <person name="Schlueter J."/>
            <person name="Ma J."/>
            <person name="Mitros T."/>
            <person name="Nelson W."/>
            <person name="Hyten D.L."/>
            <person name="Song Q."/>
            <person name="Thelen J.J."/>
            <person name="Cheng J."/>
            <person name="Xu D."/>
            <person name="Hellsten U."/>
            <person name="May G.D."/>
            <person name="Yu Y."/>
            <person name="Sakurai T."/>
            <person name="Umezawa T."/>
            <person name="Bhattacharyya M.K."/>
            <person name="Sandhu D."/>
            <person name="Valliyodan B."/>
            <person name="Lindquist E."/>
            <person name="Peto M."/>
            <person name="Grant D."/>
            <person name="Shu S."/>
            <person name="Goodstein D."/>
            <person name="Barry K."/>
            <person name="Futrell-Griggs M."/>
            <person name="Abernathy B."/>
            <person name="Du J."/>
            <person name="Tian Z."/>
            <person name="Zhu L."/>
            <person name="Gill N."/>
            <person name="Joshi T."/>
            <person name="Libault M."/>
            <person name="Sethuraman A."/>
            <person name="Zhang X.-C."/>
            <person name="Shinozaki K."/>
            <person name="Nguyen H.T."/>
            <person name="Wing R.A."/>
            <person name="Cregan P."/>
            <person name="Specht J."/>
            <person name="Grimwood J."/>
            <person name="Rokhsar D."/>
            <person name="Stacey G."/>
            <person name="Shoemaker R.C."/>
            <person name="Jackson S.A."/>
        </authorList>
    </citation>
    <scope>NUCLEOTIDE SEQUENCE</scope>
    <source>
        <strain evidence="9">cv. Williams 82</strain>
        <tissue evidence="8">Callus</tissue>
    </source>
</reference>
<feature type="transmembrane region" description="Helical" evidence="6">
    <location>
        <begin position="6"/>
        <end position="26"/>
    </location>
</feature>
<dbReference type="Gramene" id="RCW18911">
    <property type="protein sequence ID" value="RCW18911"/>
    <property type="gene ID" value="GLYMA_17G069200"/>
</dbReference>
<reference evidence="9" key="3">
    <citation type="submission" date="2019-01" db="UniProtKB">
        <authorList>
            <consortium name="EnsemblPlants"/>
        </authorList>
    </citation>
    <scope>IDENTIFICATION</scope>
    <source>
        <strain evidence="9">Williams 82</strain>
    </source>
</reference>
<dbReference type="Proteomes" id="UP000008827">
    <property type="component" value="Chromosome 17"/>
</dbReference>
<dbReference type="PANTHER" id="PTHR31218">
    <property type="entry name" value="WAT1-RELATED PROTEIN"/>
    <property type="match status" value="1"/>
</dbReference>
<feature type="transmembrane region" description="Helical" evidence="6">
    <location>
        <begin position="134"/>
        <end position="153"/>
    </location>
</feature>
<evidence type="ECO:0000313" key="9">
    <source>
        <dbReference type="EnsemblPlants" id="RCW18911"/>
    </source>
</evidence>
<name>A0A368UHY0_SOYBN</name>
<keyword evidence="4 6" id="KW-1133">Transmembrane helix</keyword>
<evidence type="ECO:0000256" key="6">
    <source>
        <dbReference type="RuleBase" id="RU363077"/>
    </source>
</evidence>
<keyword evidence="5 6" id="KW-0472">Membrane</keyword>
<dbReference type="EnsemblPlants" id="RCW18911">
    <property type="protein sequence ID" value="RCW18911"/>
    <property type="gene ID" value="GLYMA_17G069200"/>
</dbReference>
<keyword evidence="3 6" id="KW-0812">Transmembrane</keyword>
<dbReference type="ExpressionAtlas" id="A0A368UHY0">
    <property type="expression patterns" value="baseline and differential"/>
</dbReference>
<evidence type="ECO:0000256" key="2">
    <source>
        <dbReference type="ARBA" id="ARBA00007635"/>
    </source>
</evidence>
<feature type="domain" description="EamA" evidence="7">
    <location>
        <begin position="11"/>
        <end position="150"/>
    </location>
</feature>
<dbReference type="GO" id="GO:0005886">
    <property type="term" value="C:plasma membrane"/>
    <property type="evidence" value="ECO:0000318"/>
    <property type="project" value="GO_Central"/>
</dbReference>
<dbReference type="OMA" id="FFTWRKA"/>
<comment type="similarity">
    <text evidence="2 6">Belongs to the drug/metabolite transporter (DMT) superfamily. Plant drug/metabolite exporter (P-DME) (TC 2.A.7.4) family.</text>
</comment>
<dbReference type="InterPro" id="IPR037185">
    <property type="entry name" value="EmrE-like"/>
</dbReference>
<dbReference type="GO" id="GO:0022857">
    <property type="term" value="F:transmembrane transporter activity"/>
    <property type="evidence" value="ECO:0007669"/>
    <property type="project" value="InterPro"/>
</dbReference>
<evidence type="ECO:0000256" key="5">
    <source>
        <dbReference type="ARBA" id="ARBA00023136"/>
    </source>
</evidence>
<organism evidence="8">
    <name type="scientific">Glycine max</name>
    <name type="common">Soybean</name>
    <name type="synonym">Glycine hispida</name>
    <dbReference type="NCBI Taxonomy" id="3847"/>
    <lineage>
        <taxon>Eukaryota</taxon>
        <taxon>Viridiplantae</taxon>
        <taxon>Streptophyta</taxon>
        <taxon>Embryophyta</taxon>
        <taxon>Tracheophyta</taxon>
        <taxon>Spermatophyta</taxon>
        <taxon>Magnoliopsida</taxon>
        <taxon>eudicotyledons</taxon>
        <taxon>Gunneridae</taxon>
        <taxon>Pentapetalae</taxon>
        <taxon>rosids</taxon>
        <taxon>fabids</taxon>
        <taxon>Fabales</taxon>
        <taxon>Fabaceae</taxon>
        <taxon>Papilionoideae</taxon>
        <taxon>50 kb inversion clade</taxon>
        <taxon>NPAAA clade</taxon>
        <taxon>indigoferoid/millettioid clade</taxon>
        <taxon>Phaseoleae</taxon>
        <taxon>Glycine</taxon>
        <taxon>Glycine subgen. Soja</taxon>
    </lineage>
</organism>
<dbReference type="InParanoid" id="A0A368UHY0"/>
<evidence type="ECO:0000313" key="8">
    <source>
        <dbReference type="EMBL" id="RCW18911.1"/>
    </source>
</evidence>
<dbReference type="EMBL" id="CM000850">
    <property type="protein sequence ID" value="RCW18911.1"/>
    <property type="molecule type" value="Genomic_DNA"/>
</dbReference>
<feature type="transmembrane region" description="Helical" evidence="6">
    <location>
        <begin position="95"/>
        <end position="122"/>
    </location>
</feature>
<dbReference type="Pfam" id="PF00892">
    <property type="entry name" value="EamA"/>
    <property type="match status" value="1"/>
</dbReference>
<dbReference type="PaxDb" id="3847-GLYMA17G07690.2"/>